<reference evidence="4" key="1">
    <citation type="submission" date="2022-10" db="EMBL/GenBank/DDBJ databases">
        <title>Chitiniphilus purpureus sp. nov., a novel chitin-degrading bacterium isolated from crawfish pond sediment.</title>
        <authorList>
            <person name="Li K."/>
        </authorList>
    </citation>
    <scope>NUCLEOTIDE SEQUENCE</scope>
    <source>
        <strain evidence="4">CD1</strain>
    </source>
</reference>
<evidence type="ECO:0000256" key="1">
    <source>
        <dbReference type="ARBA" id="ARBA00022553"/>
    </source>
</evidence>
<gene>
    <name evidence="4" type="ORF">N8I74_18995</name>
</gene>
<sequence>MNRKVLIVEDNPDMLECIAEELEHLGHEVWCASTAVAALQHLTAEPTIDLLLSDLQLRGGANGEALAWQALTLQPQLDVVIMTGFDISHLSKAGQARFTLLRKPYSLEQLSGAIADARTV</sequence>
<keyword evidence="5" id="KW-1185">Reference proteome</keyword>
<proteinExistence type="predicted"/>
<dbReference type="InterPro" id="IPR001789">
    <property type="entry name" value="Sig_transdc_resp-reg_receiver"/>
</dbReference>
<dbReference type="RefSeq" id="WP_263124776.1">
    <property type="nucleotide sequence ID" value="NZ_CP106753.1"/>
</dbReference>
<dbReference type="EMBL" id="CP106753">
    <property type="protein sequence ID" value="UXY15370.1"/>
    <property type="molecule type" value="Genomic_DNA"/>
</dbReference>
<dbReference type="PANTHER" id="PTHR44591:SF3">
    <property type="entry name" value="RESPONSE REGULATORY DOMAIN-CONTAINING PROTEIN"/>
    <property type="match status" value="1"/>
</dbReference>
<dbReference type="SMART" id="SM00448">
    <property type="entry name" value="REC"/>
    <property type="match status" value="1"/>
</dbReference>
<evidence type="ECO:0000313" key="4">
    <source>
        <dbReference type="EMBL" id="UXY15370.1"/>
    </source>
</evidence>
<dbReference type="InterPro" id="IPR011006">
    <property type="entry name" value="CheY-like_superfamily"/>
</dbReference>
<dbReference type="PANTHER" id="PTHR44591">
    <property type="entry name" value="STRESS RESPONSE REGULATOR PROTEIN 1"/>
    <property type="match status" value="1"/>
</dbReference>
<evidence type="ECO:0000256" key="2">
    <source>
        <dbReference type="PROSITE-ProRule" id="PRU00169"/>
    </source>
</evidence>
<accession>A0ABY6DLW9</accession>
<dbReference type="SUPFAM" id="SSF52172">
    <property type="entry name" value="CheY-like"/>
    <property type="match status" value="1"/>
</dbReference>
<feature type="modified residue" description="4-aspartylphosphate" evidence="2">
    <location>
        <position position="54"/>
    </location>
</feature>
<keyword evidence="1 2" id="KW-0597">Phosphoprotein</keyword>
<organism evidence="4 5">
    <name type="scientific">Chitiniphilus purpureus</name>
    <dbReference type="NCBI Taxonomy" id="2981137"/>
    <lineage>
        <taxon>Bacteria</taxon>
        <taxon>Pseudomonadati</taxon>
        <taxon>Pseudomonadota</taxon>
        <taxon>Betaproteobacteria</taxon>
        <taxon>Neisseriales</taxon>
        <taxon>Chitinibacteraceae</taxon>
        <taxon>Chitiniphilus</taxon>
    </lineage>
</organism>
<dbReference type="InterPro" id="IPR050595">
    <property type="entry name" value="Bact_response_regulator"/>
</dbReference>
<evidence type="ECO:0000313" key="5">
    <source>
        <dbReference type="Proteomes" id="UP001061302"/>
    </source>
</evidence>
<dbReference type="Pfam" id="PF00072">
    <property type="entry name" value="Response_reg"/>
    <property type="match status" value="1"/>
</dbReference>
<dbReference type="Gene3D" id="3.40.50.2300">
    <property type="match status" value="1"/>
</dbReference>
<dbReference type="Proteomes" id="UP001061302">
    <property type="component" value="Chromosome"/>
</dbReference>
<feature type="domain" description="Response regulatory" evidence="3">
    <location>
        <begin position="4"/>
        <end position="118"/>
    </location>
</feature>
<dbReference type="PROSITE" id="PS50110">
    <property type="entry name" value="RESPONSE_REGULATORY"/>
    <property type="match status" value="1"/>
</dbReference>
<evidence type="ECO:0000259" key="3">
    <source>
        <dbReference type="PROSITE" id="PS50110"/>
    </source>
</evidence>
<protein>
    <submittedName>
        <fullName evidence="4">Response regulator</fullName>
    </submittedName>
</protein>
<name>A0ABY6DLW9_9NEIS</name>